<dbReference type="EMBL" id="JAHHUM010000891">
    <property type="protein sequence ID" value="KAK5616376.1"/>
    <property type="molecule type" value="Genomic_DNA"/>
</dbReference>
<dbReference type="AlphaFoldDB" id="A0AAV9S508"/>
<evidence type="ECO:0000256" key="1">
    <source>
        <dbReference type="SAM" id="Phobius"/>
    </source>
</evidence>
<evidence type="ECO:0000313" key="3">
    <source>
        <dbReference type="Proteomes" id="UP001311232"/>
    </source>
</evidence>
<keyword evidence="1" id="KW-0472">Membrane</keyword>
<accession>A0AAV9S508</accession>
<name>A0AAV9S508_9TELE</name>
<evidence type="ECO:0000313" key="2">
    <source>
        <dbReference type="EMBL" id="KAK5616376.1"/>
    </source>
</evidence>
<reference evidence="2 3" key="1">
    <citation type="submission" date="2021-06" db="EMBL/GenBank/DDBJ databases">
        <authorList>
            <person name="Palmer J.M."/>
        </authorList>
    </citation>
    <scope>NUCLEOTIDE SEQUENCE [LARGE SCALE GENOMIC DNA]</scope>
    <source>
        <strain evidence="2 3">MEX-2019</strain>
        <tissue evidence="2">Muscle</tissue>
    </source>
</reference>
<protein>
    <submittedName>
        <fullName evidence="2">Uncharacterized protein</fullName>
    </submittedName>
</protein>
<dbReference type="Proteomes" id="UP001311232">
    <property type="component" value="Unassembled WGS sequence"/>
</dbReference>
<keyword evidence="1" id="KW-0812">Transmembrane</keyword>
<feature type="transmembrane region" description="Helical" evidence="1">
    <location>
        <begin position="55"/>
        <end position="74"/>
    </location>
</feature>
<gene>
    <name evidence="2" type="ORF">CRENBAI_013136</name>
</gene>
<keyword evidence="3" id="KW-1185">Reference proteome</keyword>
<keyword evidence="1" id="KW-1133">Transmembrane helix</keyword>
<sequence>MFPQNHCEERSFPLEEVQLLAASASVGWKFVQIILDAAEEPTTSIRLEGTSCSRFIFAASALTRLFSLFIHLLWAPLKVFWEQMLYVCGSDGPSEAKMASCFDHNQNDGS</sequence>
<comment type="caution">
    <text evidence="2">The sequence shown here is derived from an EMBL/GenBank/DDBJ whole genome shotgun (WGS) entry which is preliminary data.</text>
</comment>
<proteinExistence type="predicted"/>
<organism evidence="2 3">
    <name type="scientific">Crenichthys baileyi</name>
    <name type="common">White River springfish</name>
    <dbReference type="NCBI Taxonomy" id="28760"/>
    <lineage>
        <taxon>Eukaryota</taxon>
        <taxon>Metazoa</taxon>
        <taxon>Chordata</taxon>
        <taxon>Craniata</taxon>
        <taxon>Vertebrata</taxon>
        <taxon>Euteleostomi</taxon>
        <taxon>Actinopterygii</taxon>
        <taxon>Neopterygii</taxon>
        <taxon>Teleostei</taxon>
        <taxon>Neoteleostei</taxon>
        <taxon>Acanthomorphata</taxon>
        <taxon>Ovalentaria</taxon>
        <taxon>Atherinomorphae</taxon>
        <taxon>Cyprinodontiformes</taxon>
        <taxon>Goodeidae</taxon>
        <taxon>Crenichthys</taxon>
    </lineage>
</organism>